<proteinExistence type="predicted"/>
<dbReference type="KEGG" id="bvq:FHE72_04590"/>
<dbReference type="Proteomes" id="UP000465062">
    <property type="component" value="Chromosome"/>
</dbReference>
<accession>A0A6I6UEK0</accession>
<feature type="domain" description="YokE-like PH" evidence="2">
    <location>
        <begin position="122"/>
        <end position="214"/>
    </location>
</feature>
<sequence>MGVYQELCYKVEDFFVKTLTKNQDETIIREKVTSYRTKNDERLLQLKEEKKKDAVEQQRIRVQQKQERERVNLEKEAAEKREIENLISQVMDTSNYSYTAYEFNELKRNKVFFQSLLTNVFEPNEKALTFIYCEYDKTKKQEIKGYLIPTTKRILFLNKSLTFMDKFRYQTVINVNWFKDGLLEKGLKIQYGKRRLEFDEIFDQDQMQRVGDIILNKSNKRLIKN</sequence>
<gene>
    <name evidence="3" type="ORF">FHE72_04590</name>
</gene>
<keyword evidence="1" id="KW-0175">Coiled coil</keyword>
<dbReference type="EMBL" id="CP047394">
    <property type="protein sequence ID" value="QHE60398.1"/>
    <property type="molecule type" value="Genomic_DNA"/>
</dbReference>
<evidence type="ECO:0000259" key="2">
    <source>
        <dbReference type="Pfam" id="PF14470"/>
    </source>
</evidence>
<dbReference type="InterPro" id="IPR039519">
    <property type="entry name" value="YokE-like_PH"/>
</dbReference>
<evidence type="ECO:0000313" key="3">
    <source>
        <dbReference type="EMBL" id="QHE60398.1"/>
    </source>
</evidence>
<evidence type="ECO:0000313" key="4">
    <source>
        <dbReference type="Proteomes" id="UP000465062"/>
    </source>
</evidence>
<feature type="coiled-coil region" evidence="1">
    <location>
        <begin position="61"/>
        <end position="93"/>
    </location>
</feature>
<name>A0A6I6UEK0_9BACI</name>
<organism evidence="3 4">
    <name type="scientific">Rossellomorea vietnamensis</name>
    <dbReference type="NCBI Taxonomy" id="218284"/>
    <lineage>
        <taxon>Bacteria</taxon>
        <taxon>Bacillati</taxon>
        <taxon>Bacillota</taxon>
        <taxon>Bacilli</taxon>
        <taxon>Bacillales</taxon>
        <taxon>Bacillaceae</taxon>
        <taxon>Rossellomorea</taxon>
    </lineage>
</organism>
<dbReference type="AlphaFoldDB" id="A0A6I6UEK0"/>
<reference evidence="3 4" key="1">
    <citation type="submission" date="2019-06" db="EMBL/GenBank/DDBJ databases">
        <title>An operon consisting of a P-type ATPase gene and a transcriptional regular gene given the different cadmium resistance in Bacillus vietamensis 151-6 and Bacillus marisflavi 151-25.</title>
        <authorList>
            <person name="Yu X."/>
        </authorList>
    </citation>
    <scope>NUCLEOTIDE SEQUENCE [LARGE SCALE GENOMIC DNA]</scope>
    <source>
        <strain evidence="3 4">151-6</strain>
    </source>
</reference>
<protein>
    <recommendedName>
        <fullName evidence="2">YokE-like PH domain-containing protein</fullName>
    </recommendedName>
</protein>
<dbReference type="Pfam" id="PF14470">
    <property type="entry name" value="bPH_3"/>
    <property type="match status" value="1"/>
</dbReference>
<evidence type="ECO:0000256" key="1">
    <source>
        <dbReference type="SAM" id="Coils"/>
    </source>
</evidence>
<dbReference type="RefSeq" id="WP_159361375.1">
    <property type="nucleotide sequence ID" value="NZ_CP047394.1"/>
</dbReference>